<keyword evidence="3" id="KW-1185">Reference proteome</keyword>
<accession>A0ABV0GZL8</accession>
<feature type="chain" id="PRO_5045885904" evidence="1">
    <location>
        <begin position="25"/>
        <end position="174"/>
    </location>
</feature>
<organism evidence="2 3">
    <name type="scientific">Chromobacterium piscinae</name>
    <dbReference type="NCBI Taxonomy" id="686831"/>
    <lineage>
        <taxon>Bacteria</taxon>
        <taxon>Pseudomonadati</taxon>
        <taxon>Pseudomonadota</taxon>
        <taxon>Betaproteobacteria</taxon>
        <taxon>Neisseriales</taxon>
        <taxon>Chromobacteriaceae</taxon>
        <taxon>Chromobacterium</taxon>
    </lineage>
</organism>
<gene>
    <name evidence="2" type="ORF">ABH309_01580</name>
</gene>
<evidence type="ECO:0000313" key="2">
    <source>
        <dbReference type="EMBL" id="MEO3953132.1"/>
    </source>
</evidence>
<keyword evidence="1" id="KW-0732">Signal</keyword>
<dbReference type="Proteomes" id="UP001438292">
    <property type="component" value="Unassembled WGS sequence"/>
</dbReference>
<comment type="caution">
    <text evidence="2">The sequence shown here is derived from an EMBL/GenBank/DDBJ whole genome shotgun (WGS) entry which is preliminary data.</text>
</comment>
<reference evidence="2 3" key="1">
    <citation type="submission" date="2024-05" db="EMBL/GenBank/DDBJ databases">
        <authorList>
            <person name="De Oliveira J.P."/>
            <person name="Noriler S.A."/>
            <person name="De Oliveira A.G."/>
            <person name="Sipoli D.S."/>
        </authorList>
    </citation>
    <scope>NUCLEOTIDE SEQUENCE [LARGE SCALE GENOMIC DNA]</scope>
    <source>
        <strain evidence="2 3">LABIM186</strain>
    </source>
</reference>
<dbReference type="RefSeq" id="WP_347787612.1">
    <property type="nucleotide sequence ID" value="NZ_JBDQQU010000001.1"/>
</dbReference>
<name>A0ABV0GZL8_9NEIS</name>
<sequence>MENMMRKLTLLALASLLSCSSAFSAGGKNSAEYREAYQCALNGLKEGSAGGAAFCVGNARDPSKLEEKAYADAERDFKRMKNGNAAAAQGSCAFHHATWIANGTHADGFEEGLQQITNLKAAANLVFMRDMKFYDSRNMEIPWSVAQKWFYKKGDRGVISPFAKKTCNKAQLTG</sequence>
<dbReference type="EMBL" id="JBDQQU010000001">
    <property type="protein sequence ID" value="MEO3953132.1"/>
    <property type="molecule type" value="Genomic_DNA"/>
</dbReference>
<proteinExistence type="predicted"/>
<dbReference type="PROSITE" id="PS51257">
    <property type="entry name" value="PROKAR_LIPOPROTEIN"/>
    <property type="match status" value="1"/>
</dbReference>
<evidence type="ECO:0000256" key="1">
    <source>
        <dbReference type="SAM" id="SignalP"/>
    </source>
</evidence>
<evidence type="ECO:0000313" key="3">
    <source>
        <dbReference type="Proteomes" id="UP001438292"/>
    </source>
</evidence>
<feature type="signal peptide" evidence="1">
    <location>
        <begin position="1"/>
        <end position="24"/>
    </location>
</feature>
<protein>
    <submittedName>
        <fullName evidence="2">Uncharacterized protein</fullName>
    </submittedName>
</protein>